<keyword evidence="1" id="KW-0732">Signal</keyword>
<dbReference type="Proteomes" id="UP000237144">
    <property type="component" value="Unassembled WGS sequence"/>
</dbReference>
<name>A0A2S5B4I6_9BASI</name>
<evidence type="ECO:0000256" key="1">
    <source>
        <dbReference type="SAM" id="SignalP"/>
    </source>
</evidence>
<feature type="signal peptide" evidence="1">
    <location>
        <begin position="1"/>
        <end position="26"/>
    </location>
</feature>
<sequence length="157" mass="17276">MFSRSFSLAAAAAFVFAALSAHTVEAGMAQGNLDLSRDYLIEYNPSVYADTEAFCRAFRTQCVNYAGPLNQHHQLDCVSELADGSHPQPGPKIRAFCGGIEKKPDGSWDTKRTPVQDNTRAVIGAYFSDKAWIKQKPFSHAKCVGYAQSHPDWVCTK</sequence>
<organism evidence="2 3">
    <name type="scientific">Rhodotorula taiwanensis</name>
    <dbReference type="NCBI Taxonomy" id="741276"/>
    <lineage>
        <taxon>Eukaryota</taxon>
        <taxon>Fungi</taxon>
        <taxon>Dikarya</taxon>
        <taxon>Basidiomycota</taxon>
        <taxon>Pucciniomycotina</taxon>
        <taxon>Microbotryomycetes</taxon>
        <taxon>Sporidiobolales</taxon>
        <taxon>Sporidiobolaceae</taxon>
        <taxon>Rhodotorula</taxon>
    </lineage>
</organism>
<feature type="chain" id="PRO_5015523006" description="Secreted protein" evidence="1">
    <location>
        <begin position="27"/>
        <end position="157"/>
    </location>
</feature>
<dbReference type="EMBL" id="PJQD01000074">
    <property type="protein sequence ID" value="POY71699.1"/>
    <property type="molecule type" value="Genomic_DNA"/>
</dbReference>
<dbReference type="AlphaFoldDB" id="A0A2S5B4I6"/>
<gene>
    <name evidence="2" type="ORF">BMF94_5291</name>
</gene>
<comment type="caution">
    <text evidence="2">The sequence shown here is derived from an EMBL/GenBank/DDBJ whole genome shotgun (WGS) entry which is preliminary data.</text>
</comment>
<protein>
    <recommendedName>
        <fullName evidence="4">Secreted protein</fullName>
    </recommendedName>
</protein>
<keyword evidence="3" id="KW-1185">Reference proteome</keyword>
<proteinExistence type="predicted"/>
<reference evidence="2 3" key="1">
    <citation type="journal article" date="2018" name="Front. Microbiol.">
        <title>Prospects for Fungal Bioremediation of Acidic Radioactive Waste Sites: Characterization and Genome Sequence of Rhodotorula taiwanensis MD1149.</title>
        <authorList>
            <person name="Tkavc R."/>
            <person name="Matrosova V.Y."/>
            <person name="Grichenko O.E."/>
            <person name="Gostincar C."/>
            <person name="Volpe R.P."/>
            <person name="Klimenkova P."/>
            <person name="Gaidamakova E.K."/>
            <person name="Zhou C.E."/>
            <person name="Stewart B.J."/>
            <person name="Lyman M.G."/>
            <person name="Malfatti S.A."/>
            <person name="Rubinfeld B."/>
            <person name="Courtot M."/>
            <person name="Singh J."/>
            <person name="Dalgard C.L."/>
            <person name="Hamilton T."/>
            <person name="Frey K.G."/>
            <person name="Gunde-Cimerman N."/>
            <person name="Dugan L."/>
            <person name="Daly M.J."/>
        </authorList>
    </citation>
    <scope>NUCLEOTIDE SEQUENCE [LARGE SCALE GENOMIC DNA]</scope>
    <source>
        <strain evidence="2 3">MD1149</strain>
    </source>
</reference>
<evidence type="ECO:0008006" key="4">
    <source>
        <dbReference type="Google" id="ProtNLM"/>
    </source>
</evidence>
<dbReference type="OrthoDB" id="2532729at2759"/>
<evidence type="ECO:0000313" key="2">
    <source>
        <dbReference type="EMBL" id="POY71699.1"/>
    </source>
</evidence>
<accession>A0A2S5B4I6</accession>
<evidence type="ECO:0000313" key="3">
    <source>
        <dbReference type="Proteomes" id="UP000237144"/>
    </source>
</evidence>